<protein>
    <recommendedName>
        <fullName evidence="3">DUF8215 domain-containing protein</fullName>
    </recommendedName>
</protein>
<reference evidence="4 5" key="1">
    <citation type="submission" date="2016-10" db="EMBL/GenBank/DDBJ databases">
        <authorList>
            <person name="Varghese N."/>
            <person name="Submissions S."/>
        </authorList>
    </citation>
    <scope>NUCLEOTIDE SEQUENCE [LARGE SCALE GENOMIC DNA]</scope>
    <source>
        <strain evidence="4 5">CGMCC 1.6377</strain>
    </source>
</reference>
<evidence type="ECO:0000259" key="3">
    <source>
        <dbReference type="Pfam" id="PF26650"/>
    </source>
</evidence>
<feature type="transmembrane region" description="Helical" evidence="2">
    <location>
        <begin position="103"/>
        <end position="124"/>
    </location>
</feature>
<evidence type="ECO:0000313" key="5">
    <source>
        <dbReference type="Proteomes" id="UP000323537"/>
    </source>
</evidence>
<dbReference type="InterPro" id="IPR058528">
    <property type="entry name" value="DUF8215"/>
</dbReference>
<dbReference type="AlphaFoldDB" id="A0A1I3ACA3"/>
<accession>A0A1I3ACA3</accession>
<organism evidence="4 5">
    <name type="scientific">Halorubrum aquaticum</name>
    <dbReference type="NCBI Taxonomy" id="387340"/>
    <lineage>
        <taxon>Archaea</taxon>
        <taxon>Methanobacteriati</taxon>
        <taxon>Methanobacteriota</taxon>
        <taxon>Stenosarchaea group</taxon>
        <taxon>Halobacteria</taxon>
        <taxon>Halobacteriales</taxon>
        <taxon>Haloferacaceae</taxon>
        <taxon>Halorubrum</taxon>
    </lineage>
</organism>
<sequence>MSDESRESDEPRGYDERHYTDTKEGASYWTERLFFAGIELTVLASPALVLGLVFQSAYPDALPTAGIGAVVLGSPALALFRTRAVDAGEWPRLGEVKSVPLRVAYFSALYLLATLGVAATTTAVSGPLPLAFLGGGVVQVLGLAAFPTAYRAVHGEPVRRRSRRR</sequence>
<feature type="transmembrane region" description="Helical" evidence="2">
    <location>
        <begin position="33"/>
        <end position="55"/>
    </location>
</feature>
<keyword evidence="5" id="KW-1185">Reference proteome</keyword>
<keyword evidence="2" id="KW-0472">Membrane</keyword>
<gene>
    <name evidence="4" type="ORF">SAMN04488066_10532</name>
</gene>
<keyword evidence="2" id="KW-1133">Transmembrane helix</keyword>
<proteinExistence type="predicted"/>
<evidence type="ECO:0000256" key="2">
    <source>
        <dbReference type="SAM" id="Phobius"/>
    </source>
</evidence>
<feature type="transmembrane region" description="Helical" evidence="2">
    <location>
        <begin position="130"/>
        <end position="153"/>
    </location>
</feature>
<evidence type="ECO:0000256" key="1">
    <source>
        <dbReference type="SAM" id="MobiDB-lite"/>
    </source>
</evidence>
<dbReference type="RefSeq" id="WP_223174225.1">
    <property type="nucleotide sequence ID" value="NZ_BAAADP010000003.1"/>
</dbReference>
<dbReference type="Pfam" id="PF26650">
    <property type="entry name" value="DUF8215"/>
    <property type="match status" value="1"/>
</dbReference>
<name>A0A1I3ACA3_9EURY</name>
<feature type="region of interest" description="Disordered" evidence="1">
    <location>
        <begin position="1"/>
        <end position="20"/>
    </location>
</feature>
<feature type="transmembrane region" description="Helical" evidence="2">
    <location>
        <begin position="61"/>
        <end position="82"/>
    </location>
</feature>
<dbReference type="Proteomes" id="UP000323537">
    <property type="component" value="Unassembled WGS sequence"/>
</dbReference>
<feature type="domain" description="DUF8215" evidence="3">
    <location>
        <begin position="24"/>
        <end position="153"/>
    </location>
</feature>
<evidence type="ECO:0000313" key="4">
    <source>
        <dbReference type="EMBL" id="SFH47339.1"/>
    </source>
</evidence>
<keyword evidence="2" id="KW-0812">Transmembrane</keyword>
<dbReference type="EMBL" id="FOPZ01000005">
    <property type="protein sequence ID" value="SFH47339.1"/>
    <property type="molecule type" value="Genomic_DNA"/>
</dbReference>